<reference evidence="1" key="1">
    <citation type="submission" date="2023-03" db="EMBL/GenBank/DDBJ databases">
        <title>Massive genome expansion in bonnet fungi (Mycena s.s.) driven by repeated elements and novel gene families across ecological guilds.</title>
        <authorList>
            <consortium name="Lawrence Berkeley National Laboratory"/>
            <person name="Harder C.B."/>
            <person name="Miyauchi S."/>
            <person name="Viragh M."/>
            <person name="Kuo A."/>
            <person name="Thoen E."/>
            <person name="Andreopoulos B."/>
            <person name="Lu D."/>
            <person name="Skrede I."/>
            <person name="Drula E."/>
            <person name="Henrissat B."/>
            <person name="Morin E."/>
            <person name="Kohler A."/>
            <person name="Barry K."/>
            <person name="LaButti K."/>
            <person name="Morin E."/>
            <person name="Salamov A."/>
            <person name="Lipzen A."/>
            <person name="Mereny Z."/>
            <person name="Hegedus B."/>
            <person name="Baldrian P."/>
            <person name="Stursova M."/>
            <person name="Weitz H."/>
            <person name="Taylor A."/>
            <person name="Grigoriev I.V."/>
            <person name="Nagy L.G."/>
            <person name="Martin F."/>
            <person name="Kauserud H."/>
        </authorList>
    </citation>
    <scope>NUCLEOTIDE SEQUENCE</scope>
    <source>
        <strain evidence="1">CBHHK200</strain>
    </source>
</reference>
<evidence type="ECO:0000313" key="2">
    <source>
        <dbReference type="Proteomes" id="UP001218188"/>
    </source>
</evidence>
<name>A0AAD6X5M3_9AGAR</name>
<organism evidence="1 2">
    <name type="scientific">Mycena alexandri</name>
    <dbReference type="NCBI Taxonomy" id="1745969"/>
    <lineage>
        <taxon>Eukaryota</taxon>
        <taxon>Fungi</taxon>
        <taxon>Dikarya</taxon>
        <taxon>Basidiomycota</taxon>
        <taxon>Agaricomycotina</taxon>
        <taxon>Agaricomycetes</taxon>
        <taxon>Agaricomycetidae</taxon>
        <taxon>Agaricales</taxon>
        <taxon>Marasmiineae</taxon>
        <taxon>Mycenaceae</taxon>
        <taxon>Mycena</taxon>
    </lineage>
</organism>
<comment type="caution">
    <text evidence="1">The sequence shown here is derived from an EMBL/GenBank/DDBJ whole genome shotgun (WGS) entry which is preliminary data.</text>
</comment>
<accession>A0AAD6X5M3</accession>
<proteinExistence type="predicted"/>
<evidence type="ECO:0000313" key="1">
    <source>
        <dbReference type="EMBL" id="KAJ7035811.1"/>
    </source>
</evidence>
<dbReference type="AlphaFoldDB" id="A0AAD6X5M3"/>
<gene>
    <name evidence="1" type="ORF">C8F04DRAFT_504836</name>
</gene>
<dbReference type="Proteomes" id="UP001218188">
    <property type="component" value="Unassembled WGS sequence"/>
</dbReference>
<sequence length="202" mass="22784">MAPKTYLLCVPTGQCLCTVGGLLPVVLETVRALCGHYYRPDFAPHFSSRLGLQLVSWNCLYVTERNTRQLRSTILIPRYSRVNLLKTRTDCEMVRSCTTFIHGIEIRSLPVQLGLGLLCFGAADCSRQQVLLTVALNGTRKCHHPRSLQNKFNNVYRTIEGETVRSCTICVVWSLNQRSHGVYSGIAEDPRKRSRGSIQELK</sequence>
<keyword evidence="2" id="KW-1185">Reference proteome</keyword>
<protein>
    <submittedName>
        <fullName evidence="1">Uncharacterized protein</fullName>
    </submittedName>
</protein>
<dbReference type="EMBL" id="JARJCM010000048">
    <property type="protein sequence ID" value="KAJ7035811.1"/>
    <property type="molecule type" value="Genomic_DNA"/>
</dbReference>